<dbReference type="Pfam" id="PF11790">
    <property type="entry name" value="Glyco_hydro_cc"/>
    <property type="match status" value="1"/>
</dbReference>
<feature type="non-terminal residue" evidence="4">
    <location>
        <position position="1"/>
    </location>
</feature>
<keyword evidence="5" id="KW-1185">Reference proteome</keyword>
<evidence type="ECO:0000259" key="3">
    <source>
        <dbReference type="Pfam" id="PF11790"/>
    </source>
</evidence>
<feature type="domain" description="Asl1-like glycosyl hydrolase catalytic" evidence="3">
    <location>
        <begin position="163"/>
        <end position="380"/>
    </location>
</feature>
<proteinExistence type="predicted"/>
<dbReference type="InterPro" id="IPR017853">
    <property type="entry name" value="GH"/>
</dbReference>
<dbReference type="GO" id="GO:0071966">
    <property type="term" value="P:fungal-type cell wall polysaccharide metabolic process"/>
    <property type="evidence" value="ECO:0007669"/>
    <property type="project" value="TreeGrafter"/>
</dbReference>
<reference evidence="4" key="1">
    <citation type="submission" date="2022-06" db="EMBL/GenBank/DDBJ databases">
        <title>Genome Sequence of Candolleomyces eurysporus.</title>
        <authorList>
            <person name="Buettner E."/>
        </authorList>
    </citation>
    <scope>NUCLEOTIDE SEQUENCE</scope>
    <source>
        <strain evidence="4">VTCC 930004</strain>
    </source>
</reference>
<accession>A0A9W8MEU7</accession>
<feature type="region of interest" description="Disordered" evidence="1">
    <location>
        <begin position="34"/>
        <end position="59"/>
    </location>
</feature>
<dbReference type="InterPro" id="IPR024655">
    <property type="entry name" value="Asl1_glyco_hydro_catalytic"/>
</dbReference>
<dbReference type="OrthoDB" id="5959761at2759"/>
<comment type="caution">
    <text evidence="4">The sequence shown here is derived from an EMBL/GenBank/DDBJ whole genome shotgun (WGS) entry which is preliminary data.</text>
</comment>
<dbReference type="PANTHER" id="PTHR34154">
    <property type="entry name" value="ALKALI-SENSITIVE LINKAGE PROTEIN 1"/>
    <property type="match status" value="1"/>
</dbReference>
<evidence type="ECO:0000313" key="4">
    <source>
        <dbReference type="EMBL" id="KAJ2929375.1"/>
    </source>
</evidence>
<dbReference type="SUPFAM" id="SSF51445">
    <property type="entry name" value="(Trans)glycosidases"/>
    <property type="match status" value="1"/>
</dbReference>
<dbReference type="EMBL" id="JANBPK010000877">
    <property type="protein sequence ID" value="KAJ2929375.1"/>
    <property type="molecule type" value="Genomic_DNA"/>
</dbReference>
<name>A0A9W8MEU7_9AGAR</name>
<dbReference type="Proteomes" id="UP001140091">
    <property type="component" value="Unassembled WGS sequence"/>
</dbReference>
<sequence length="388" mass="41135">MLARMLALSFLSVITLALAVNAYKSHLQQANRHHHEVAAAAAGRCRTPPTRQSSSAPDPVTQSALLVGAALPTGIPVSASDAVPSHSKSWTTIVVKPTPSSSSTQTELVRDNVLSAAVPAPVASTPAPGIAEEKVAAASKTSAFTPNGIKAGIAGGDSYPYVKDHIGWWYDWSPTPSKAGKPIGVPMLWGGGTADATDAARLKAFQQLKTVPVYVLGFEEPDCAPGSGSAGMTVDAAVSKWEQLMAPLKAKGAKLGSPSMCKQADETWLAEFAKKIKTSWDITAIHVNKNSLDGVKKDIDHYKKYGKPIWVTEFACVADNPNFVPCTNQAQINKFIQDIVPFFESHPDIYAYAYSNGLGLGNVWPMTTSDGKLSASGKAYLNAISEFH</sequence>
<dbReference type="PANTHER" id="PTHR34154:SF14">
    <property type="entry name" value="ASL1-LIKE GLYCOSYL HYDROLASE CATALYTIC DOMAIN-CONTAINING PROTEIN"/>
    <property type="match status" value="1"/>
</dbReference>
<evidence type="ECO:0000256" key="1">
    <source>
        <dbReference type="SAM" id="MobiDB-lite"/>
    </source>
</evidence>
<organism evidence="4 5">
    <name type="scientific">Candolleomyces eurysporus</name>
    <dbReference type="NCBI Taxonomy" id="2828524"/>
    <lineage>
        <taxon>Eukaryota</taxon>
        <taxon>Fungi</taxon>
        <taxon>Dikarya</taxon>
        <taxon>Basidiomycota</taxon>
        <taxon>Agaricomycotina</taxon>
        <taxon>Agaricomycetes</taxon>
        <taxon>Agaricomycetidae</taxon>
        <taxon>Agaricales</taxon>
        <taxon>Agaricineae</taxon>
        <taxon>Psathyrellaceae</taxon>
        <taxon>Candolleomyces</taxon>
    </lineage>
</organism>
<evidence type="ECO:0000256" key="2">
    <source>
        <dbReference type="SAM" id="SignalP"/>
    </source>
</evidence>
<dbReference type="InterPro" id="IPR053183">
    <property type="entry name" value="ASL1"/>
</dbReference>
<feature type="compositionally biased region" description="Polar residues" evidence="1">
    <location>
        <begin position="49"/>
        <end position="59"/>
    </location>
</feature>
<feature type="signal peptide" evidence="2">
    <location>
        <begin position="1"/>
        <end position="19"/>
    </location>
</feature>
<feature type="chain" id="PRO_5040990258" description="Asl1-like glycosyl hydrolase catalytic domain-containing protein" evidence="2">
    <location>
        <begin position="20"/>
        <end position="388"/>
    </location>
</feature>
<dbReference type="Gene3D" id="3.20.20.80">
    <property type="entry name" value="Glycosidases"/>
    <property type="match status" value="1"/>
</dbReference>
<keyword evidence="2" id="KW-0732">Signal</keyword>
<dbReference type="GO" id="GO:0009277">
    <property type="term" value="C:fungal-type cell wall"/>
    <property type="evidence" value="ECO:0007669"/>
    <property type="project" value="TreeGrafter"/>
</dbReference>
<gene>
    <name evidence="4" type="ORF">H1R20_g7723</name>
</gene>
<dbReference type="AlphaFoldDB" id="A0A9W8MEU7"/>
<protein>
    <recommendedName>
        <fullName evidence="3">Asl1-like glycosyl hydrolase catalytic domain-containing protein</fullName>
    </recommendedName>
</protein>
<evidence type="ECO:0000313" key="5">
    <source>
        <dbReference type="Proteomes" id="UP001140091"/>
    </source>
</evidence>